<comment type="caution">
    <text evidence="6">The sequence shown here is derived from an EMBL/GenBank/DDBJ whole genome shotgun (WGS) entry which is preliminary data.</text>
</comment>
<feature type="transmembrane region" description="Helical" evidence="4">
    <location>
        <begin position="48"/>
        <end position="71"/>
    </location>
</feature>
<feature type="transmembrane region" description="Helical" evidence="4">
    <location>
        <begin position="83"/>
        <end position="105"/>
    </location>
</feature>
<name>R9GV07_9SPHI</name>
<dbReference type="NCBIfam" id="NF003477">
    <property type="entry name" value="PRK05122.1"/>
    <property type="match status" value="1"/>
</dbReference>
<comment type="subcellular location">
    <subcellularLocation>
        <location evidence="4">Cell membrane</location>
        <topology evidence="4">Multi-pass membrane protein</topology>
    </subcellularLocation>
</comment>
<dbReference type="PATRIC" id="fig|1150600.3.peg.1319"/>
<dbReference type="Proteomes" id="UP000014174">
    <property type="component" value="Unassembled WGS sequence"/>
</dbReference>
<gene>
    <name evidence="6" type="ORF">ADIARSV_1342</name>
</gene>
<feature type="transmembrane region" description="Helical" evidence="4">
    <location>
        <begin position="20"/>
        <end position="42"/>
    </location>
</feature>
<keyword evidence="3 4" id="KW-0472">Membrane</keyword>
<feature type="transmembrane region" description="Helical" evidence="4">
    <location>
        <begin position="370"/>
        <end position="389"/>
    </location>
</feature>
<keyword evidence="2 4" id="KW-1133">Transmembrane helix</keyword>
<dbReference type="InterPro" id="IPR011701">
    <property type="entry name" value="MFS"/>
</dbReference>
<dbReference type="eggNOG" id="COG2814">
    <property type="taxonomic scope" value="Bacteria"/>
</dbReference>
<dbReference type="PANTHER" id="PTHR23531:SF1">
    <property type="entry name" value="QUINOLENE RESISTANCE PROTEIN NORA"/>
    <property type="match status" value="1"/>
</dbReference>
<protein>
    <recommendedName>
        <fullName evidence="4">Uncharacterized MFS-type transporter ADIARSV_1342</fullName>
    </recommendedName>
</protein>
<keyword evidence="7" id="KW-1185">Reference proteome</keyword>
<dbReference type="RefSeq" id="WP_016194583.1">
    <property type="nucleotide sequence ID" value="NZ_AQPN01000049.1"/>
</dbReference>
<dbReference type="OrthoDB" id="322544at2"/>
<feature type="transmembrane region" description="Helical" evidence="4">
    <location>
        <begin position="111"/>
        <end position="134"/>
    </location>
</feature>
<evidence type="ECO:0000256" key="2">
    <source>
        <dbReference type="ARBA" id="ARBA00022989"/>
    </source>
</evidence>
<evidence type="ECO:0000313" key="7">
    <source>
        <dbReference type="Proteomes" id="UP000014174"/>
    </source>
</evidence>
<feature type="transmembrane region" description="Helical" evidence="4">
    <location>
        <begin position="155"/>
        <end position="173"/>
    </location>
</feature>
<dbReference type="CDD" id="cd17489">
    <property type="entry name" value="MFS_YfcJ_like"/>
    <property type="match status" value="1"/>
</dbReference>
<feature type="transmembrane region" description="Helical" evidence="4">
    <location>
        <begin position="251"/>
        <end position="270"/>
    </location>
</feature>
<keyword evidence="1 4" id="KW-0812">Transmembrane</keyword>
<dbReference type="SUPFAM" id="SSF103473">
    <property type="entry name" value="MFS general substrate transporter"/>
    <property type="match status" value="1"/>
</dbReference>
<feature type="domain" description="Major facilitator superfamily (MFS) profile" evidence="5">
    <location>
        <begin position="179"/>
        <end position="404"/>
    </location>
</feature>
<keyword evidence="4" id="KW-0813">Transport</keyword>
<dbReference type="EMBL" id="AQPN01000049">
    <property type="protein sequence ID" value="EOR95523.1"/>
    <property type="molecule type" value="Genomic_DNA"/>
</dbReference>
<feature type="transmembrane region" description="Helical" evidence="4">
    <location>
        <begin position="338"/>
        <end position="358"/>
    </location>
</feature>
<comment type="similarity">
    <text evidence="4">Belongs to the major facilitator superfamily. YhhS family.</text>
</comment>
<evidence type="ECO:0000259" key="5">
    <source>
        <dbReference type="PROSITE" id="PS50850"/>
    </source>
</evidence>
<feature type="transmembrane region" description="Helical" evidence="4">
    <location>
        <begin position="282"/>
        <end position="300"/>
    </location>
</feature>
<dbReference type="InterPro" id="IPR052714">
    <property type="entry name" value="MFS_Exporter"/>
</dbReference>
<dbReference type="Pfam" id="PF07690">
    <property type="entry name" value="MFS_1"/>
    <property type="match status" value="1"/>
</dbReference>
<organism evidence="6 7">
    <name type="scientific">Arcticibacter svalbardensis MN12-7</name>
    <dbReference type="NCBI Taxonomy" id="1150600"/>
    <lineage>
        <taxon>Bacteria</taxon>
        <taxon>Pseudomonadati</taxon>
        <taxon>Bacteroidota</taxon>
        <taxon>Sphingobacteriia</taxon>
        <taxon>Sphingobacteriales</taxon>
        <taxon>Sphingobacteriaceae</taxon>
        <taxon>Arcticibacter</taxon>
    </lineage>
</organism>
<feature type="transmembrane region" description="Helical" evidence="4">
    <location>
        <begin position="222"/>
        <end position="245"/>
    </location>
</feature>
<dbReference type="HAMAP" id="MF_01118">
    <property type="entry name" value="MFS_YhhS"/>
    <property type="match status" value="1"/>
</dbReference>
<dbReference type="PANTHER" id="PTHR23531">
    <property type="entry name" value="QUINOLENE RESISTANCE PROTEIN NORA"/>
    <property type="match status" value="1"/>
</dbReference>
<proteinExistence type="inferred from homology"/>
<evidence type="ECO:0000256" key="1">
    <source>
        <dbReference type="ARBA" id="ARBA00022692"/>
    </source>
</evidence>
<keyword evidence="4" id="KW-1003">Cell membrane</keyword>
<evidence type="ECO:0000313" key="6">
    <source>
        <dbReference type="EMBL" id="EOR95523.1"/>
    </source>
</evidence>
<reference evidence="6 7" key="1">
    <citation type="journal article" date="2013" name="Genome Announc.">
        <title>Draft Genome Sequence of Arcticibacter svalbardensis Strain MN12-7T, a Member of the Family Sphingobacteriaceae Isolated from an Arctic Soil Sample.</title>
        <authorList>
            <person name="Shivaji S."/>
            <person name="Ara S."/>
            <person name="Prasad S."/>
            <person name="Manasa B.P."/>
            <person name="Begum Z."/>
            <person name="Singh A."/>
            <person name="Kumar Pinnaka A."/>
        </authorList>
    </citation>
    <scope>NUCLEOTIDE SEQUENCE [LARGE SCALE GENOMIC DNA]</scope>
    <source>
        <strain evidence="6 7">MN12-7</strain>
    </source>
</reference>
<feature type="transmembrane region" description="Helical" evidence="4">
    <location>
        <begin position="306"/>
        <end position="326"/>
    </location>
</feature>
<accession>R9GV07</accession>
<dbReference type="PROSITE" id="PS50850">
    <property type="entry name" value="MFS"/>
    <property type="match status" value="1"/>
</dbReference>
<dbReference type="InterPro" id="IPR020846">
    <property type="entry name" value="MFS_dom"/>
</dbReference>
<dbReference type="Gene3D" id="1.20.1250.20">
    <property type="entry name" value="MFS general substrate transporter like domains"/>
    <property type="match status" value="1"/>
</dbReference>
<dbReference type="InterPro" id="IPR036259">
    <property type="entry name" value="MFS_trans_sf"/>
</dbReference>
<dbReference type="GO" id="GO:0022857">
    <property type="term" value="F:transmembrane transporter activity"/>
    <property type="evidence" value="ECO:0007669"/>
    <property type="project" value="UniProtKB-UniRule"/>
</dbReference>
<dbReference type="InterPro" id="IPR023008">
    <property type="entry name" value="MFS_YhhS-like"/>
</dbReference>
<evidence type="ECO:0000256" key="4">
    <source>
        <dbReference type="HAMAP-Rule" id="MF_01118"/>
    </source>
</evidence>
<evidence type="ECO:0000256" key="3">
    <source>
        <dbReference type="ARBA" id="ARBA00023136"/>
    </source>
</evidence>
<feature type="transmembrane region" description="Helical" evidence="4">
    <location>
        <begin position="179"/>
        <end position="201"/>
    </location>
</feature>
<dbReference type="GO" id="GO:0005886">
    <property type="term" value="C:plasma membrane"/>
    <property type="evidence" value="ECO:0007669"/>
    <property type="project" value="UniProtKB-SubCell"/>
</dbReference>
<sequence length="404" mass="42822">MKKFSLSALSEKTNVIIANYVSLTFYGYFSIGLTLAVLPIFIHVQLGYNTIIAGAVISVQYIMTLFMRAYAGNIVDRRGPKPAVITSMLCFILAGILLIVSFLTYHNPGLSLTILIFSRLLTGCGEGMVGASPVNWAMLHVGEKHTATAISYNGIANYSSLAIGAPLGIWMSISLGNWSIGALTILIGLIGLGSAFLKPALQGYHDDTGKSFLEVFKSVSPYGAGLALAGIGFGTLSTFITLYYAYQHWDQAASCITAFSVLFIVGRLFFASAINKYGGIKVSIVCLTVESLGMLVLWLATSSDQALFGAALTGLGFSLVFPALGVEAVSRVQASNKGAALGAYGVFIDISLGITGPLVGFVAKSFGMEYIFPFSMVMVLMGLVVCTVLKVKAGKVVKEDVSLY</sequence>
<dbReference type="STRING" id="1150600.ADIARSV_1342"/>
<dbReference type="AlphaFoldDB" id="R9GV07"/>